<evidence type="ECO:0000313" key="2">
    <source>
        <dbReference type="Proteomes" id="UP000499080"/>
    </source>
</evidence>
<evidence type="ECO:0000313" key="1">
    <source>
        <dbReference type="EMBL" id="GBN79785.1"/>
    </source>
</evidence>
<dbReference type="AlphaFoldDB" id="A0A4Y2RXR9"/>
<dbReference type="Proteomes" id="UP000499080">
    <property type="component" value="Unassembled WGS sequence"/>
</dbReference>
<dbReference type="EMBL" id="BGPR01018662">
    <property type="protein sequence ID" value="GBN79785.1"/>
    <property type="molecule type" value="Genomic_DNA"/>
</dbReference>
<proteinExistence type="predicted"/>
<sequence length="146" mass="16713">MVWSATTRFGSGTLVNESFKNGLEVDMGMENGNSVYSKVCRAKCKSVRERKKPSRKPRHRRSGRSSYAILTPKLQISIKCFDEIRPRKGALSVCPCAREHDNSKRQVLDNLNLPYGFITKIVDLYNILDEIRLKIVCPSMFRLQCD</sequence>
<organism evidence="1 2">
    <name type="scientific">Araneus ventricosus</name>
    <name type="common">Orbweaver spider</name>
    <name type="synonym">Epeira ventricosa</name>
    <dbReference type="NCBI Taxonomy" id="182803"/>
    <lineage>
        <taxon>Eukaryota</taxon>
        <taxon>Metazoa</taxon>
        <taxon>Ecdysozoa</taxon>
        <taxon>Arthropoda</taxon>
        <taxon>Chelicerata</taxon>
        <taxon>Arachnida</taxon>
        <taxon>Araneae</taxon>
        <taxon>Araneomorphae</taxon>
        <taxon>Entelegynae</taxon>
        <taxon>Araneoidea</taxon>
        <taxon>Araneidae</taxon>
        <taxon>Araneus</taxon>
    </lineage>
</organism>
<name>A0A4Y2RXR9_ARAVE</name>
<gene>
    <name evidence="1" type="ORF">AVEN_56282_1</name>
</gene>
<reference evidence="1 2" key="1">
    <citation type="journal article" date="2019" name="Sci. Rep.">
        <title>Orb-weaving spider Araneus ventricosus genome elucidates the spidroin gene catalogue.</title>
        <authorList>
            <person name="Kono N."/>
            <person name="Nakamura H."/>
            <person name="Ohtoshi R."/>
            <person name="Moran D.A.P."/>
            <person name="Shinohara A."/>
            <person name="Yoshida Y."/>
            <person name="Fujiwara M."/>
            <person name="Mori M."/>
            <person name="Tomita M."/>
            <person name="Arakawa K."/>
        </authorList>
    </citation>
    <scope>NUCLEOTIDE SEQUENCE [LARGE SCALE GENOMIC DNA]</scope>
</reference>
<comment type="caution">
    <text evidence="1">The sequence shown here is derived from an EMBL/GenBank/DDBJ whole genome shotgun (WGS) entry which is preliminary data.</text>
</comment>
<accession>A0A4Y2RXR9</accession>
<protein>
    <submittedName>
        <fullName evidence="1">Uncharacterized protein</fullName>
    </submittedName>
</protein>
<keyword evidence="2" id="KW-1185">Reference proteome</keyword>